<comment type="caution">
    <text evidence="2">The sequence shown here is derived from an EMBL/GenBank/DDBJ whole genome shotgun (WGS) entry which is preliminary data.</text>
</comment>
<keyword evidence="1" id="KW-0732">Signal</keyword>
<feature type="chain" id="PRO_5037851537" description="Lipoprotein" evidence="1">
    <location>
        <begin position="22"/>
        <end position="131"/>
    </location>
</feature>
<reference evidence="2" key="2">
    <citation type="submission" date="2020-09" db="EMBL/GenBank/DDBJ databases">
        <authorList>
            <person name="Sun Q."/>
            <person name="Zhou Y."/>
        </authorList>
    </citation>
    <scope>NUCLEOTIDE SEQUENCE</scope>
    <source>
        <strain evidence="2">CGMCC 1.12214</strain>
    </source>
</reference>
<evidence type="ECO:0000313" key="2">
    <source>
        <dbReference type="EMBL" id="GGH17034.1"/>
    </source>
</evidence>
<proteinExistence type="predicted"/>
<evidence type="ECO:0008006" key="4">
    <source>
        <dbReference type="Google" id="ProtNLM"/>
    </source>
</evidence>
<evidence type="ECO:0000256" key="1">
    <source>
        <dbReference type="SAM" id="SignalP"/>
    </source>
</evidence>
<sequence length="131" mass="14236">MRLPLFLLVTIALAGCNTAGADRTSIVSVPQDVPRKLDRYSSVNPDCTPIPGIVGRIVVPPKNGRASFRDGVDYTTFPASNVRHVCNMKRIRSLQLWYTPNPGFTGTDALVAEALYPSGSSTRRAYGISVR</sequence>
<dbReference type="EMBL" id="BMES01000001">
    <property type="protein sequence ID" value="GGH17034.1"/>
    <property type="molecule type" value="Genomic_DNA"/>
</dbReference>
<organism evidence="2 3">
    <name type="scientific">Alsobacter metallidurans</name>
    <dbReference type="NCBI Taxonomy" id="340221"/>
    <lineage>
        <taxon>Bacteria</taxon>
        <taxon>Pseudomonadati</taxon>
        <taxon>Pseudomonadota</taxon>
        <taxon>Alphaproteobacteria</taxon>
        <taxon>Hyphomicrobiales</taxon>
        <taxon>Alsobacteraceae</taxon>
        <taxon>Alsobacter</taxon>
    </lineage>
</organism>
<evidence type="ECO:0000313" key="3">
    <source>
        <dbReference type="Proteomes" id="UP000603912"/>
    </source>
</evidence>
<protein>
    <recommendedName>
        <fullName evidence="4">Lipoprotein</fullName>
    </recommendedName>
</protein>
<name>A0A917MHU0_9HYPH</name>
<reference evidence="2" key="1">
    <citation type="journal article" date="2014" name="Int. J. Syst. Evol. Microbiol.">
        <title>Complete genome sequence of Corynebacterium casei LMG S-19264T (=DSM 44701T), isolated from a smear-ripened cheese.</title>
        <authorList>
            <consortium name="US DOE Joint Genome Institute (JGI-PGF)"/>
            <person name="Walter F."/>
            <person name="Albersmeier A."/>
            <person name="Kalinowski J."/>
            <person name="Ruckert C."/>
        </authorList>
    </citation>
    <scope>NUCLEOTIDE SEQUENCE</scope>
    <source>
        <strain evidence="2">CGMCC 1.12214</strain>
    </source>
</reference>
<dbReference type="PROSITE" id="PS51257">
    <property type="entry name" value="PROKAR_LIPOPROTEIN"/>
    <property type="match status" value="1"/>
</dbReference>
<accession>A0A917MHU0</accession>
<keyword evidence="3" id="KW-1185">Reference proteome</keyword>
<feature type="signal peptide" evidence="1">
    <location>
        <begin position="1"/>
        <end position="21"/>
    </location>
</feature>
<dbReference type="Proteomes" id="UP000603912">
    <property type="component" value="Unassembled WGS sequence"/>
</dbReference>
<gene>
    <name evidence="2" type="ORF">GCM10007036_18190</name>
</gene>
<dbReference type="AlphaFoldDB" id="A0A917MHU0"/>
<dbReference type="RefSeq" id="WP_188517309.1">
    <property type="nucleotide sequence ID" value="NZ_BMES01000001.1"/>
</dbReference>